<evidence type="ECO:0000256" key="1">
    <source>
        <dbReference type="SAM" id="SignalP"/>
    </source>
</evidence>
<dbReference type="Proteomes" id="UP000490922">
    <property type="component" value="Unassembled WGS sequence"/>
</dbReference>
<feature type="domain" description="Putative auto-transporter adhesin head GIN" evidence="2">
    <location>
        <begin position="37"/>
        <end position="162"/>
    </location>
</feature>
<dbReference type="Gene3D" id="2.160.20.120">
    <property type="match status" value="1"/>
</dbReference>
<protein>
    <recommendedName>
        <fullName evidence="2">Putative auto-transporter adhesin head GIN domain-containing protein</fullName>
    </recommendedName>
</protein>
<dbReference type="AlphaFoldDB" id="A0A7J5AGD1"/>
<feature type="signal peptide" evidence="1">
    <location>
        <begin position="1"/>
        <end position="19"/>
    </location>
</feature>
<dbReference type="Pfam" id="PF10988">
    <property type="entry name" value="DUF2807"/>
    <property type="match status" value="1"/>
</dbReference>
<dbReference type="InterPro" id="IPR021255">
    <property type="entry name" value="DUF2807"/>
</dbReference>
<evidence type="ECO:0000313" key="3">
    <source>
        <dbReference type="EMBL" id="KAB1156651.1"/>
    </source>
</evidence>
<name>A0A7J5AGD1_9FLAO</name>
<dbReference type="RefSeq" id="WP_151106647.1">
    <property type="nucleotide sequence ID" value="NZ_WAEM01000002.1"/>
</dbReference>
<sequence length="167" mass="18157">MKTILITLAMSLITFLSSAQLKGSGKTVTKTYDYNNFDKLSFDDLDGKIEVEVGKPFSVSITIDDNLINLLSVTEHSGNQILTVSLKGNKNNRMYIEDTKIKVKITLPNVVTLKNDSNASMIVTGISGNYLKIETLDNGSTTLVGKIENLEVTNSGNGVLNAKQLIV</sequence>
<dbReference type="OrthoDB" id="945689at2"/>
<accession>A0A7J5AGD1</accession>
<keyword evidence="4" id="KW-1185">Reference proteome</keyword>
<gene>
    <name evidence="3" type="ORF">F6464_04675</name>
</gene>
<keyword evidence="1" id="KW-0732">Signal</keyword>
<organism evidence="3 4">
    <name type="scientific">Flavobacterium luteum</name>
    <dbReference type="NCBI Taxonomy" id="2026654"/>
    <lineage>
        <taxon>Bacteria</taxon>
        <taxon>Pseudomonadati</taxon>
        <taxon>Bacteroidota</taxon>
        <taxon>Flavobacteriia</taxon>
        <taxon>Flavobacteriales</taxon>
        <taxon>Flavobacteriaceae</taxon>
        <taxon>Flavobacterium</taxon>
    </lineage>
</organism>
<comment type="caution">
    <text evidence="3">The sequence shown here is derived from an EMBL/GenBank/DDBJ whole genome shotgun (WGS) entry which is preliminary data.</text>
</comment>
<evidence type="ECO:0000259" key="2">
    <source>
        <dbReference type="Pfam" id="PF10988"/>
    </source>
</evidence>
<dbReference type="EMBL" id="WAEM01000002">
    <property type="protein sequence ID" value="KAB1156651.1"/>
    <property type="molecule type" value="Genomic_DNA"/>
</dbReference>
<feature type="chain" id="PRO_5029505686" description="Putative auto-transporter adhesin head GIN domain-containing protein" evidence="1">
    <location>
        <begin position="20"/>
        <end position="167"/>
    </location>
</feature>
<evidence type="ECO:0000313" key="4">
    <source>
        <dbReference type="Proteomes" id="UP000490922"/>
    </source>
</evidence>
<proteinExistence type="predicted"/>
<reference evidence="3 4" key="1">
    <citation type="submission" date="2019-09" db="EMBL/GenBank/DDBJ databases">
        <title>Flavobacterium sp. nov., isolated from glacier ice.</title>
        <authorList>
            <person name="Liu Q."/>
        </authorList>
    </citation>
    <scope>NUCLEOTIDE SEQUENCE [LARGE SCALE GENOMIC DNA]</scope>
    <source>
        <strain evidence="3 4">NBRC 112527</strain>
    </source>
</reference>